<evidence type="ECO:0000313" key="3">
    <source>
        <dbReference type="EMBL" id="BBM49744.1"/>
    </source>
</evidence>
<dbReference type="Pfam" id="PF01381">
    <property type="entry name" value="HTH_3"/>
    <property type="match status" value="1"/>
</dbReference>
<sequence length="133" mass="15588">MNELGIVLKQLRENRNYTIKELSEKSKVGNGTIGDIERGKNKTTIKTLEKLSKALNLTESERERLFSTYVPKDISEKILEPKMNKRERNQFENILNSASHFFNDEKVSEEDKMKMRDSLLEAFYDAKSKNKRK</sequence>
<name>A0A134AJZ8_9FUSO</name>
<dbReference type="PANTHER" id="PTHR46797">
    <property type="entry name" value="HTH-TYPE TRANSCRIPTIONAL REGULATOR"/>
    <property type="match status" value="1"/>
</dbReference>
<dbReference type="GO" id="GO:0003700">
    <property type="term" value="F:DNA-binding transcription factor activity"/>
    <property type="evidence" value="ECO:0007669"/>
    <property type="project" value="TreeGrafter"/>
</dbReference>
<evidence type="ECO:0000256" key="1">
    <source>
        <dbReference type="ARBA" id="ARBA00023125"/>
    </source>
</evidence>
<dbReference type="EMBL" id="AP019835">
    <property type="protein sequence ID" value="BBM49744.1"/>
    <property type="molecule type" value="Genomic_DNA"/>
</dbReference>
<organism evidence="4 5">
    <name type="scientific">Leptotrichia wadei</name>
    <dbReference type="NCBI Taxonomy" id="157687"/>
    <lineage>
        <taxon>Bacteria</taxon>
        <taxon>Fusobacteriati</taxon>
        <taxon>Fusobacteriota</taxon>
        <taxon>Fusobacteriia</taxon>
        <taxon>Fusobacteriales</taxon>
        <taxon>Leptotrichiaceae</taxon>
        <taxon>Leptotrichia</taxon>
    </lineage>
</organism>
<dbReference type="SMART" id="SM00530">
    <property type="entry name" value="HTH_XRE"/>
    <property type="match status" value="1"/>
</dbReference>
<dbReference type="SUPFAM" id="SSF47413">
    <property type="entry name" value="lambda repressor-like DNA-binding domains"/>
    <property type="match status" value="1"/>
</dbReference>
<dbReference type="CDD" id="cd00093">
    <property type="entry name" value="HTH_XRE"/>
    <property type="match status" value="1"/>
</dbReference>
<dbReference type="InterPro" id="IPR001387">
    <property type="entry name" value="Cro/C1-type_HTH"/>
</dbReference>
<dbReference type="Proteomes" id="UP000321501">
    <property type="component" value="Chromosome"/>
</dbReference>
<accession>A0A134AJZ8</accession>
<dbReference type="PATRIC" id="fig|157687.3.peg.858"/>
<dbReference type="InterPro" id="IPR050807">
    <property type="entry name" value="TransReg_Diox_bact_type"/>
</dbReference>
<reference evidence="5" key="2">
    <citation type="submission" date="2016-01" db="EMBL/GenBank/DDBJ databases">
        <authorList>
            <person name="Mitreva M."/>
            <person name="Pepin K.H."/>
            <person name="Mihindukulasuriya K.A."/>
            <person name="Fulton R."/>
            <person name="Fronick C."/>
            <person name="O'Laughlin M."/>
            <person name="Miner T."/>
            <person name="Herter B."/>
            <person name="Rosa B.A."/>
            <person name="Cordes M."/>
            <person name="Tomlinson C."/>
            <person name="Wollam A."/>
            <person name="Palsikar V.B."/>
            <person name="Mardis E.R."/>
            <person name="Wilson R.K."/>
        </authorList>
    </citation>
    <scope>NUCLEOTIDE SEQUENCE [LARGE SCALE GENOMIC DNA]</scope>
    <source>
        <strain evidence="5">KA00185</strain>
    </source>
</reference>
<evidence type="ECO:0000313" key="4">
    <source>
        <dbReference type="EMBL" id="KXB67995.1"/>
    </source>
</evidence>
<dbReference type="EMBL" id="LSDD01000056">
    <property type="protein sequence ID" value="KXB67995.1"/>
    <property type="molecule type" value="Genomic_DNA"/>
</dbReference>
<dbReference type="InterPro" id="IPR010982">
    <property type="entry name" value="Lambda_DNA-bd_dom_sf"/>
</dbReference>
<dbReference type="AlphaFoldDB" id="A0A134AJZ8"/>
<keyword evidence="1 4" id="KW-0238">DNA-binding</keyword>
<reference evidence="3 6" key="3">
    <citation type="submission" date="2019-07" db="EMBL/GenBank/DDBJ databases">
        <title>Complete Genome Sequence of Leptotrichia wadei Strain JMUB3934.</title>
        <authorList>
            <person name="Watanabe S."/>
            <person name="Cui L."/>
        </authorList>
    </citation>
    <scope>NUCLEOTIDE SEQUENCE [LARGE SCALE GENOMIC DNA]</scope>
    <source>
        <strain evidence="3 6">JMUB3934</strain>
    </source>
</reference>
<dbReference type="OrthoDB" id="81029at2"/>
<feature type="domain" description="HTH cro/C1-type" evidence="2">
    <location>
        <begin position="8"/>
        <end position="62"/>
    </location>
</feature>
<dbReference type="Gene3D" id="1.10.260.40">
    <property type="entry name" value="lambda repressor-like DNA-binding domains"/>
    <property type="match status" value="1"/>
</dbReference>
<dbReference type="GO" id="GO:0003677">
    <property type="term" value="F:DNA binding"/>
    <property type="evidence" value="ECO:0007669"/>
    <property type="project" value="UniProtKB-KW"/>
</dbReference>
<proteinExistence type="predicted"/>
<evidence type="ECO:0000313" key="5">
    <source>
        <dbReference type="Proteomes" id="UP000070483"/>
    </source>
</evidence>
<dbReference type="GO" id="GO:0005829">
    <property type="term" value="C:cytosol"/>
    <property type="evidence" value="ECO:0007669"/>
    <property type="project" value="TreeGrafter"/>
</dbReference>
<gene>
    <name evidence="4" type="ORF">HMPREF3180_00859</name>
    <name evidence="3" type="ORF">JMUB3934_1040</name>
</gene>
<evidence type="ECO:0000313" key="6">
    <source>
        <dbReference type="Proteomes" id="UP000321501"/>
    </source>
</evidence>
<evidence type="ECO:0000259" key="2">
    <source>
        <dbReference type="PROSITE" id="PS50943"/>
    </source>
</evidence>
<dbReference type="RefSeq" id="WP_060917694.1">
    <property type="nucleotide sequence ID" value="NZ_AP019835.1"/>
</dbReference>
<dbReference type="PROSITE" id="PS50943">
    <property type="entry name" value="HTH_CROC1"/>
    <property type="match status" value="1"/>
</dbReference>
<dbReference type="PANTHER" id="PTHR46797:SF1">
    <property type="entry name" value="METHYLPHOSPHONATE SYNTHASE"/>
    <property type="match status" value="1"/>
</dbReference>
<keyword evidence="5" id="KW-1185">Reference proteome</keyword>
<dbReference type="STRING" id="157687.HMPREF3180_00859"/>
<protein>
    <submittedName>
        <fullName evidence="4">DNA-binding helix-turn-helix protein</fullName>
    </submittedName>
</protein>
<reference evidence="4" key="1">
    <citation type="submission" date="2016-01" db="EMBL/GenBank/DDBJ databases">
        <authorList>
            <person name="Oliw E.H."/>
        </authorList>
    </citation>
    <scope>NUCLEOTIDE SEQUENCE [LARGE SCALE GENOMIC DNA]</scope>
    <source>
        <strain evidence="4">KA00185</strain>
    </source>
</reference>
<dbReference type="Proteomes" id="UP000070483">
    <property type="component" value="Unassembled WGS sequence"/>
</dbReference>